<feature type="transmembrane region" description="Helical" evidence="2">
    <location>
        <begin position="119"/>
        <end position="142"/>
    </location>
</feature>
<reference evidence="3 4" key="1">
    <citation type="submission" date="2020-08" db="EMBL/GenBank/DDBJ databases">
        <title>Genomic Encyclopedia of Type Strains, Phase III (KMG-III): the genomes of soil and plant-associated and newly described type strains.</title>
        <authorList>
            <person name="Whitman W."/>
        </authorList>
    </citation>
    <scope>NUCLEOTIDE SEQUENCE [LARGE SCALE GENOMIC DNA]</scope>
    <source>
        <strain evidence="3 4">CECT 3303</strain>
    </source>
</reference>
<keyword evidence="2" id="KW-0472">Membrane</keyword>
<keyword evidence="2" id="KW-0812">Transmembrane</keyword>
<keyword evidence="2" id="KW-1133">Transmembrane helix</keyword>
<organism evidence="3 4">
    <name type="scientific">Planomonospora venezuelensis</name>
    <dbReference type="NCBI Taxonomy" id="1999"/>
    <lineage>
        <taxon>Bacteria</taxon>
        <taxon>Bacillati</taxon>
        <taxon>Actinomycetota</taxon>
        <taxon>Actinomycetes</taxon>
        <taxon>Streptosporangiales</taxon>
        <taxon>Streptosporangiaceae</taxon>
        <taxon>Planomonospora</taxon>
    </lineage>
</organism>
<feature type="compositionally biased region" description="Basic and acidic residues" evidence="1">
    <location>
        <begin position="1"/>
        <end position="11"/>
    </location>
</feature>
<proteinExistence type="predicted"/>
<feature type="region of interest" description="Disordered" evidence="1">
    <location>
        <begin position="1"/>
        <end position="46"/>
    </location>
</feature>
<gene>
    <name evidence="3" type="ORF">FHS22_006286</name>
</gene>
<evidence type="ECO:0000256" key="2">
    <source>
        <dbReference type="SAM" id="Phobius"/>
    </source>
</evidence>
<feature type="compositionally biased region" description="Gly residues" evidence="1">
    <location>
        <begin position="32"/>
        <end position="41"/>
    </location>
</feature>
<evidence type="ECO:0008006" key="5">
    <source>
        <dbReference type="Google" id="ProtNLM"/>
    </source>
</evidence>
<name>A0A841DF03_PLAVE</name>
<feature type="transmembrane region" description="Helical" evidence="2">
    <location>
        <begin position="61"/>
        <end position="81"/>
    </location>
</feature>
<feature type="transmembrane region" description="Helical" evidence="2">
    <location>
        <begin position="87"/>
        <end position="107"/>
    </location>
</feature>
<keyword evidence="4" id="KW-1185">Reference proteome</keyword>
<evidence type="ECO:0000313" key="4">
    <source>
        <dbReference type="Proteomes" id="UP000562352"/>
    </source>
</evidence>
<dbReference type="Proteomes" id="UP000562352">
    <property type="component" value="Unassembled WGS sequence"/>
</dbReference>
<comment type="caution">
    <text evidence="3">The sequence shown here is derived from an EMBL/GenBank/DDBJ whole genome shotgun (WGS) entry which is preliminary data.</text>
</comment>
<feature type="transmembrane region" description="Helical" evidence="2">
    <location>
        <begin position="213"/>
        <end position="231"/>
    </location>
</feature>
<dbReference type="EMBL" id="JACHJJ010000028">
    <property type="protein sequence ID" value="MBB5966984.1"/>
    <property type="molecule type" value="Genomic_DNA"/>
</dbReference>
<feature type="transmembrane region" description="Helical" evidence="2">
    <location>
        <begin position="148"/>
        <end position="169"/>
    </location>
</feature>
<dbReference type="AlphaFoldDB" id="A0A841DF03"/>
<sequence>MTGGHPHRETLARTARSTGTTGTAGSTRGTGATRGTGGPGSTEGAEGAGTAAAAAAKGRPFVAAALVSAACWFALGIESLVSPPPQSYRDALVQVPWVLFGAVLAGVQRAQSHRTGRFAAAALAVTLAGTAAATVGTVGVLLGHGAVAVVAFPVGPLLFSTGLVAFGVATARARVLPAWVGALIALSQFAVMALGLALSVWAPVSQTGSYTGGMWHGVTMLCVALALRGNAARR</sequence>
<feature type="compositionally biased region" description="Low complexity" evidence="1">
    <location>
        <begin position="12"/>
        <end position="31"/>
    </location>
</feature>
<protein>
    <recommendedName>
        <fullName evidence="5">Integral membrane protein</fullName>
    </recommendedName>
</protein>
<feature type="transmembrane region" description="Helical" evidence="2">
    <location>
        <begin position="176"/>
        <end position="201"/>
    </location>
</feature>
<dbReference type="RefSeq" id="WP_184947625.1">
    <property type="nucleotide sequence ID" value="NZ_BAAAWZ010000004.1"/>
</dbReference>
<evidence type="ECO:0000256" key="1">
    <source>
        <dbReference type="SAM" id="MobiDB-lite"/>
    </source>
</evidence>
<evidence type="ECO:0000313" key="3">
    <source>
        <dbReference type="EMBL" id="MBB5966984.1"/>
    </source>
</evidence>
<accession>A0A841DF03</accession>